<sequence length="279" mass="30980">MNLIDIGANLTHDSFDHDRGAVMQRARDAGVVQMVVTGASREHSPQALALARAHPGELFATAGVHPHHASEYTAECDAEMRALQQHPEVVAVGECGLDYFRDFSPRPAQRRAFEMQLQIAADFAVDGVGKPLFLHQRDAHADFMGVMGEFDGRLGPVVVHCFTGSREELFDYLDRDWHVGITGWLCDERRGLHLRELVKNIPANRLMIETDSPYLLPRTVKPAPSHRRNEPMYLAHIVEELARDRGEDVAVTAANSTRTAREFFRLPAPAESTLADAAG</sequence>
<dbReference type="SUPFAM" id="SSF51556">
    <property type="entry name" value="Metallo-dependent hydrolases"/>
    <property type="match status" value="1"/>
</dbReference>
<accession>A0A7S6UFV2</accession>
<evidence type="ECO:0000256" key="1">
    <source>
        <dbReference type="ARBA" id="ARBA00022490"/>
    </source>
</evidence>
<evidence type="ECO:0000256" key="5">
    <source>
        <dbReference type="ARBA" id="ARBA00022839"/>
    </source>
</evidence>
<dbReference type="InterPro" id="IPR018228">
    <property type="entry name" value="DNase_TatD-rel_CS"/>
</dbReference>
<dbReference type="KEGG" id="lcic:INQ41_13100"/>
<dbReference type="InterPro" id="IPR032466">
    <property type="entry name" value="Metal_Hydrolase"/>
</dbReference>
<feature type="binding site" evidence="7">
    <location>
        <position position="94"/>
    </location>
    <ligand>
        <name>a divalent metal cation</name>
        <dbReference type="ChEBI" id="CHEBI:60240"/>
        <label>1</label>
    </ligand>
</feature>
<keyword evidence="5" id="KW-0269">Exonuclease</keyword>
<dbReference type="CDD" id="cd01310">
    <property type="entry name" value="TatD_DNAse"/>
    <property type="match status" value="1"/>
</dbReference>
<feature type="binding site" evidence="7">
    <location>
        <position position="135"/>
    </location>
    <ligand>
        <name>a divalent metal cation</name>
        <dbReference type="ChEBI" id="CHEBI:60240"/>
        <label>2</label>
    </ligand>
</feature>
<dbReference type="PROSITE" id="PS01091">
    <property type="entry name" value="TATD_3"/>
    <property type="match status" value="1"/>
</dbReference>
<evidence type="ECO:0000256" key="3">
    <source>
        <dbReference type="ARBA" id="ARBA00022723"/>
    </source>
</evidence>
<dbReference type="GO" id="GO:0004527">
    <property type="term" value="F:exonuclease activity"/>
    <property type="evidence" value="ECO:0007669"/>
    <property type="project" value="UniProtKB-KW"/>
</dbReference>
<gene>
    <name evidence="8" type="ORF">INQ41_13100</name>
</gene>
<keyword evidence="6" id="KW-0460">Magnesium</keyword>
<name>A0A7S6UFV2_9GAMM</name>
<feature type="binding site" evidence="7">
    <location>
        <position position="160"/>
    </location>
    <ligand>
        <name>a divalent metal cation</name>
        <dbReference type="ChEBI" id="CHEBI:60240"/>
        <label>2</label>
    </ligand>
</feature>
<dbReference type="GO" id="GO:0046872">
    <property type="term" value="F:metal ion binding"/>
    <property type="evidence" value="ECO:0007669"/>
    <property type="project" value="UniProtKB-KW"/>
</dbReference>
<dbReference type="InterPro" id="IPR001130">
    <property type="entry name" value="TatD-like"/>
</dbReference>
<keyword evidence="4 8" id="KW-0378">Hydrolase</keyword>
<dbReference type="Gene3D" id="3.20.20.140">
    <property type="entry name" value="Metal-dependent hydrolases"/>
    <property type="match status" value="1"/>
</dbReference>
<keyword evidence="2" id="KW-0540">Nuclease</keyword>
<organism evidence="8 9">
    <name type="scientific">Novilysobacter ciconiae</name>
    <dbReference type="NCBI Taxonomy" id="2781022"/>
    <lineage>
        <taxon>Bacteria</taxon>
        <taxon>Pseudomonadati</taxon>
        <taxon>Pseudomonadota</taxon>
        <taxon>Gammaproteobacteria</taxon>
        <taxon>Lysobacterales</taxon>
        <taxon>Lysobacteraceae</taxon>
        <taxon>Novilysobacter</taxon>
    </lineage>
</organism>
<dbReference type="Proteomes" id="UP000594059">
    <property type="component" value="Chromosome"/>
</dbReference>
<dbReference type="AlphaFoldDB" id="A0A7S6UFV2"/>
<keyword evidence="1" id="KW-0963">Cytoplasm</keyword>
<evidence type="ECO:0000256" key="7">
    <source>
        <dbReference type="PIRSR" id="PIRSR005902-1"/>
    </source>
</evidence>
<reference evidence="8 9" key="1">
    <citation type="submission" date="2020-10" db="EMBL/GenBank/DDBJ databases">
        <title>complete genome sequencing of Lysobacter sp. H21R20.</title>
        <authorList>
            <person name="Bae J.-W."/>
            <person name="Lee S.-Y."/>
        </authorList>
    </citation>
    <scope>NUCLEOTIDE SEQUENCE [LARGE SCALE GENOMIC DNA]</scope>
    <source>
        <strain evidence="8 9">H21R20</strain>
    </source>
</reference>
<dbReference type="EMBL" id="CP063656">
    <property type="protein sequence ID" value="QOW19522.1"/>
    <property type="molecule type" value="Genomic_DNA"/>
</dbReference>
<proteinExistence type="predicted"/>
<dbReference type="InterPro" id="IPR050891">
    <property type="entry name" value="TatD-type_Hydrolase"/>
</dbReference>
<protein>
    <submittedName>
        <fullName evidence="8">TatD family hydrolase</fullName>
    </submittedName>
</protein>
<evidence type="ECO:0000256" key="4">
    <source>
        <dbReference type="ARBA" id="ARBA00022801"/>
    </source>
</evidence>
<evidence type="ECO:0000256" key="6">
    <source>
        <dbReference type="ARBA" id="ARBA00022842"/>
    </source>
</evidence>
<keyword evidence="9" id="KW-1185">Reference proteome</keyword>
<dbReference type="Pfam" id="PF01026">
    <property type="entry name" value="TatD_DNase"/>
    <property type="match status" value="1"/>
</dbReference>
<keyword evidence="3 7" id="KW-0479">Metal-binding</keyword>
<dbReference type="PANTHER" id="PTHR10060:SF15">
    <property type="entry name" value="DEOXYRIBONUCLEASE TATDN1"/>
    <property type="match status" value="1"/>
</dbReference>
<feature type="binding site" evidence="7">
    <location>
        <position position="211"/>
    </location>
    <ligand>
        <name>a divalent metal cation</name>
        <dbReference type="ChEBI" id="CHEBI:60240"/>
        <label>1</label>
    </ligand>
</feature>
<evidence type="ECO:0000256" key="2">
    <source>
        <dbReference type="ARBA" id="ARBA00022722"/>
    </source>
</evidence>
<dbReference type="RefSeq" id="WP_193985143.1">
    <property type="nucleotide sequence ID" value="NZ_CP063656.1"/>
</dbReference>
<evidence type="ECO:0000313" key="9">
    <source>
        <dbReference type="Proteomes" id="UP000594059"/>
    </source>
</evidence>
<dbReference type="PIRSF" id="PIRSF005902">
    <property type="entry name" value="DNase_TatD"/>
    <property type="match status" value="1"/>
</dbReference>
<dbReference type="FunFam" id="3.20.20.140:FF:000018">
    <property type="entry name" value="3'-5' ssDNA/RNA exonuclease TatD"/>
    <property type="match status" value="1"/>
</dbReference>
<dbReference type="PANTHER" id="PTHR10060">
    <property type="entry name" value="TATD FAMILY DEOXYRIBONUCLEASE"/>
    <property type="match status" value="1"/>
</dbReference>
<evidence type="ECO:0000313" key="8">
    <source>
        <dbReference type="EMBL" id="QOW19522.1"/>
    </source>
</evidence>